<dbReference type="PIRSF" id="PIRSF000105">
    <property type="entry name" value="HCDH"/>
    <property type="match status" value="1"/>
</dbReference>
<evidence type="ECO:0000256" key="10">
    <source>
        <dbReference type="PIRSR" id="PIRSR000105-1"/>
    </source>
</evidence>
<dbReference type="InterPro" id="IPR022694">
    <property type="entry name" value="3-OHacyl-CoA_DH"/>
</dbReference>
<keyword evidence="7" id="KW-0520">NAD</keyword>
<evidence type="ECO:0000256" key="1">
    <source>
        <dbReference type="ARBA" id="ARBA00004496"/>
    </source>
</evidence>
<keyword evidence="5" id="KW-0597">Phosphoprotein</keyword>
<dbReference type="PANTHER" id="PTHR48075">
    <property type="entry name" value="3-HYDROXYACYL-COA DEHYDROGENASE FAMILY PROTEIN"/>
    <property type="match status" value="1"/>
</dbReference>
<protein>
    <recommendedName>
        <fullName evidence="9">L-gulonate 3-dehydrogenase</fullName>
        <ecNumber evidence="8">1.1.1.45</ecNumber>
    </recommendedName>
    <alternativeName>
        <fullName evidence="9">L-gulonate 3-dehydrogenase</fullName>
    </alternativeName>
</protein>
<dbReference type="InterPro" id="IPR006180">
    <property type="entry name" value="3-OHacyl-CoA_DH_CS"/>
</dbReference>
<dbReference type="InterPro" id="IPR036291">
    <property type="entry name" value="NAD(P)-bd_dom_sf"/>
</dbReference>
<dbReference type="SUPFAM" id="SSF48179">
    <property type="entry name" value="6-phosphogluconate dehydrogenase C-terminal domain-like"/>
    <property type="match status" value="1"/>
</dbReference>
<dbReference type="Pfam" id="PF00725">
    <property type="entry name" value="3HCDH"/>
    <property type="match status" value="1"/>
</dbReference>
<proteinExistence type="inferred from homology"/>
<evidence type="ECO:0000256" key="6">
    <source>
        <dbReference type="ARBA" id="ARBA00023002"/>
    </source>
</evidence>
<name>A3K769_SAGS3</name>
<dbReference type="Gene3D" id="3.40.50.720">
    <property type="entry name" value="NAD(P)-binding Rossmann-like Domain"/>
    <property type="match status" value="1"/>
</dbReference>
<evidence type="ECO:0000256" key="7">
    <source>
        <dbReference type="ARBA" id="ARBA00023027"/>
    </source>
</evidence>
<dbReference type="GO" id="GO:0006631">
    <property type="term" value="P:fatty acid metabolic process"/>
    <property type="evidence" value="ECO:0007669"/>
    <property type="project" value="InterPro"/>
</dbReference>
<feature type="domain" description="3-hydroxyacyl-CoA dehydrogenase C-terminal" evidence="11">
    <location>
        <begin position="160"/>
        <end position="226"/>
    </location>
</feature>
<evidence type="ECO:0000313" key="14">
    <source>
        <dbReference type="Proteomes" id="UP000005713"/>
    </source>
</evidence>
<evidence type="ECO:0000256" key="3">
    <source>
        <dbReference type="ARBA" id="ARBA00011738"/>
    </source>
</evidence>
<dbReference type="EC" id="1.1.1.45" evidence="8"/>
<accession>A3K769</accession>
<dbReference type="SUPFAM" id="SSF51735">
    <property type="entry name" value="NAD(P)-binding Rossmann-fold domains"/>
    <property type="match status" value="1"/>
</dbReference>
<feature type="site" description="Important for catalytic activity" evidence="10">
    <location>
        <position position="113"/>
    </location>
</feature>
<dbReference type="PROSITE" id="PS00067">
    <property type="entry name" value="3HCDH"/>
    <property type="match status" value="1"/>
</dbReference>
<evidence type="ECO:0000256" key="8">
    <source>
        <dbReference type="ARBA" id="ARBA00038962"/>
    </source>
</evidence>
<dbReference type="eggNOG" id="COG1250">
    <property type="taxonomic scope" value="Bacteria"/>
</dbReference>
<comment type="subcellular location">
    <subcellularLocation>
        <location evidence="1">Cytoplasm</location>
    </subcellularLocation>
</comment>
<evidence type="ECO:0000256" key="4">
    <source>
        <dbReference type="ARBA" id="ARBA00022490"/>
    </source>
</evidence>
<dbReference type="GO" id="GO:0005737">
    <property type="term" value="C:cytoplasm"/>
    <property type="evidence" value="ECO:0007669"/>
    <property type="project" value="UniProtKB-SubCell"/>
</dbReference>
<dbReference type="GO" id="GO:0070403">
    <property type="term" value="F:NAD+ binding"/>
    <property type="evidence" value="ECO:0007669"/>
    <property type="project" value="InterPro"/>
</dbReference>
<dbReference type="InterPro" id="IPR006108">
    <property type="entry name" value="3HC_DH_C"/>
</dbReference>
<keyword evidence="6 13" id="KW-0560">Oxidoreductase</keyword>
<evidence type="ECO:0000259" key="12">
    <source>
        <dbReference type="Pfam" id="PF02737"/>
    </source>
</evidence>
<dbReference type="GO" id="GO:0050104">
    <property type="term" value="F:L-gulonate 3-dehydrogenase activity"/>
    <property type="evidence" value="ECO:0007669"/>
    <property type="project" value="UniProtKB-EC"/>
</dbReference>
<keyword evidence="14" id="KW-1185">Reference proteome</keyword>
<evidence type="ECO:0000256" key="5">
    <source>
        <dbReference type="ARBA" id="ARBA00022553"/>
    </source>
</evidence>
<comment type="caution">
    <text evidence="13">The sequence shown here is derived from an EMBL/GenBank/DDBJ whole genome shotgun (WGS) entry which is preliminary data.</text>
</comment>
<evidence type="ECO:0000256" key="9">
    <source>
        <dbReference type="ARBA" id="ARBA00042709"/>
    </source>
</evidence>
<evidence type="ECO:0000259" key="11">
    <source>
        <dbReference type="Pfam" id="PF00725"/>
    </source>
</evidence>
<dbReference type="Proteomes" id="UP000005713">
    <property type="component" value="Unassembled WGS sequence"/>
</dbReference>
<organism evidence="13 14">
    <name type="scientific">Sagittula stellata (strain ATCC 700073 / DSM 11524 / E-37)</name>
    <dbReference type="NCBI Taxonomy" id="388399"/>
    <lineage>
        <taxon>Bacteria</taxon>
        <taxon>Pseudomonadati</taxon>
        <taxon>Pseudomonadota</taxon>
        <taxon>Alphaproteobacteria</taxon>
        <taxon>Rhodobacterales</taxon>
        <taxon>Roseobacteraceae</taxon>
        <taxon>Sagittula</taxon>
    </lineage>
</organism>
<reference evidence="13 14" key="1">
    <citation type="submission" date="2006-06" db="EMBL/GenBank/DDBJ databases">
        <authorList>
            <person name="Moran M.A."/>
            <person name="Ferriera S."/>
            <person name="Johnson J."/>
            <person name="Kravitz S."/>
            <person name="Beeson K."/>
            <person name="Sutton G."/>
            <person name="Rogers Y.-H."/>
            <person name="Friedman R."/>
            <person name="Frazier M."/>
            <person name="Venter J.C."/>
        </authorList>
    </citation>
    <scope>NUCLEOTIDE SEQUENCE [LARGE SCALE GENOMIC DNA]</scope>
    <source>
        <strain evidence="13 14">E-37</strain>
    </source>
</reference>
<comment type="similarity">
    <text evidence="2">Belongs to the 3-hydroxyacyl-CoA dehydrogenase family.</text>
</comment>
<dbReference type="InterPro" id="IPR006176">
    <property type="entry name" value="3-OHacyl-CoA_DH_NAD-bd"/>
</dbReference>
<dbReference type="Pfam" id="PF02737">
    <property type="entry name" value="3HCDH_N"/>
    <property type="match status" value="1"/>
</dbReference>
<gene>
    <name evidence="13" type="ORF">SSE37_00115</name>
</gene>
<dbReference type="NCBIfam" id="NF004783">
    <property type="entry name" value="PRK06129.1"/>
    <property type="match status" value="1"/>
</dbReference>
<dbReference type="PANTHER" id="PTHR48075:SF1">
    <property type="entry name" value="LAMBDA-CRYSTALLIN HOMOLOG"/>
    <property type="match status" value="1"/>
</dbReference>
<dbReference type="EMBL" id="AAYA01000012">
    <property type="protein sequence ID" value="EBA06828.1"/>
    <property type="molecule type" value="Genomic_DNA"/>
</dbReference>
<evidence type="ECO:0000313" key="13">
    <source>
        <dbReference type="EMBL" id="EBA06828.1"/>
    </source>
</evidence>
<dbReference type="InterPro" id="IPR013328">
    <property type="entry name" value="6PGD_dom2"/>
</dbReference>
<dbReference type="AlphaFoldDB" id="A3K769"/>
<keyword evidence="4" id="KW-0963">Cytoplasm</keyword>
<sequence>MRLWDPAAGAAAEAHDYIAAMLPDLAQHGLLGDMSPESTLEAITIADSLEEAVADADYIQENAPEQLDVKQRLFSDLDRLAPQDAVLASSTSALLPSAITEGLTGRARCIVAHPVNPPHLIPLVELVPSPWTAPETVARAESLMAEIGQTPVRVEREIDGFLLNRLQTAVLDEAFRLVDGGYASVEAVDACMSDGLAPRWSFMGPFETIDLNAPGGVRDYVTRYQGMFMRLADTMRYSADWTGAVLDTVEAGRRARVPEKDLRARQMWRDRKLMAHAAFRHGQN</sequence>
<dbReference type="InterPro" id="IPR008927">
    <property type="entry name" value="6-PGluconate_DH-like_C_sf"/>
</dbReference>
<dbReference type="Gene3D" id="1.10.1040.10">
    <property type="entry name" value="N-(1-d-carboxylethyl)-l-norvaline Dehydrogenase, domain 2"/>
    <property type="match status" value="1"/>
</dbReference>
<evidence type="ECO:0000256" key="2">
    <source>
        <dbReference type="ARBA" id="ARBA00009463"/>
    </source>
</evidence>
<comment type="subunit">
    <text evidence="3">Homodimer.</text>
</comment>
<feature type="domain" description="3-hydroxyacyl-CoA dehydrogenase NAD binding" evidence="12">
    <location>
        <begin position="3"/>
        <end position="156"/>
    </location>
</feature>